<keyword evidence="1" id="KW-0067">ATP-binding</keyword>
<keyword evidence="1" id="KW-0378">Hydrolase</keyword>
<dbReference type="EC" id="3.6.4.12" evidence="1"/>
<dbReference type="EMBL" id="JAWDIE010000003">
    <property type="protein sequence ID" value="MEJ7137300.1"/>
    <property type="molecule type" value="Genomic_DNA"/>
</dbReference>
<comment type="caution">
    <text evidence="1">The sequence shown here is derived from an EMBL/GenBank/DDBJ whole genome shotgun (WGS) entry which is preliminary data.</text>
</comment>
<keyword evidence="1" id="KW-0547">Nucleotide-binding</keyword>
<keyword evidence="1" id="KW-0347">Helicase</keyword>
<name>A0ACC6NZD5_9BURK</name>
<gene>
    <name evidence="1" type="ORF">RV045_02500</name>
</gene>
<keyword evidence="2" id="KW-1185">Reference proteome</keyword>
<reference evidence="1" key="1">
    <citation type="submission" date="2023-10" db="EMBL/GenBank/DDBJ databases">
        <title>Amphibacter perezi, gen. nov., sp. nov. a novel taxa of the family Comamonadaceae, class Betaproteobacteria isolated from the skin microbiota of Pelophylax perezi from different populations.</title>
        <authorList>
            <person name="Costa S."/>
            <person name="Proenca D.N."/>
            <person name="Lopes I."/>
            <person name="Morais P.V."/>
        </authorList>
    </citation>
    <scope>NUCLEOTIDE SEQUENCE</scope>
    <source>
        <strain evidence="1">SL12-8</strain>
    </source>
</reference>
<protein>
    <submittedName>
        <fullName evidence="1">ATP-dependent DNA helicase</fullName>
        <ecNumber evidence="1">3.6.4.12</ecNumber>
    </submittedName>
</protein>
<organism evidence="1 2">
    <name type="scientific">Amphibiibacter pelophylacis</name>
    <dbReference type="NCBI Taxonomy" id="1799477"/>
    <lineage>
        <taxon>Bacteria</taxon>
        <taxon>Pseudomonadati</taxon>
        <taxon>Pseudomonadota</taxon>
        <taxon>Betaproteobacteria</taxon>
        <taxon>Burkholderiales</taxon>
        <taxon>Sphaerotilaceae</taxon>
        <taxon>Amphibiibacter</taxon>
    </lineage>
</organism>
<evidence type="ECO:0000313" key="2">
    <source>
        <dbReference type="Proteomes" id="UP001364695"/>
    </source>
</evidence>
<proteinExistence type="predicted"/>
<sequence length="701" mass="76496">MQGTDSAKVEGSGGGGDLAAQVAHVFAPGGTLSLAAHLGGVTYQPRPGQQDMAQAVSQAIAASDTLLVEAGTGVGKTYGYLVPVMLSGRRALISTATKSLQDQLFARDIPRLRDLLGVPVQVALLKGRANYLCQEHLAQLQDGPDMPLAVWEQKLLERITRWASRTMDGDLSHMPGIEQAVQLRARVTSTRESCLGADCPHAKDCFVNRARRNAMDADVVVINHHLFFADAALRETGFAELLPSVETVVFDEAHQLIDVGVAFLGVQFSTAQVLELAREAHPVAALHAKGLQPWDELLLALERSAAAFADRAFARLAEMGHDVTRLPTRQEQPLRIPADTLDWAELDWSWAQDFQRWQAALQSVREISPDIDALIERGNELLARVQTLAQPLPLDHVRWLEVGQQLRWLQSPLDIRDLLAQQRALGPRAWVYTSATLGNEPQLRWFSHAAGLEWAQRLVVPSPFDYPKNARLWVPSHLALPGDPAHTDSVARMGAHLAHRLGGRTFVLVTSLRAMRQIGELLRTTLAELRATQAALDPGGPLAPPLTVWVQGEQPKSALVEGFLQGRAVLVGSHTFWEGVDVPGEALQCVVIDKLPFNPPDDPIFRARERRVTESGGNAFAQLQLVDAAIALKQGAGRLIRTETDRGLLVIADVRLVQKSYGRQLLGALPPMTRLQRWPEVQQWLADLAGVASAEGAAHAG</sequence>
<evidence type="ECO:0000313" key="1">
    <source>
        <dbReference type="EMBL" id="MEJ7137300.1"/>
    </source>
</evidence>
<accession>A0ACC6NZD5</accession>
<dbReference type="Proteomes" id="UP001364695">
    <property type="component" value="Unassembled WGS sequence"/>
</dbReference>